<feature type="transmembrane region" description="Helical" evidence="10">
    <location>
        <begin position="167"/>
        <end position="189"/>
    </location>
</feature>
<feature type="transmembrane region" description="Helical" evidence="10">
    <location>
        <begin position="415"/>
        <end position="441"/>
    </location>
</feature>
<evidence type="ECO:0000256" key="7">
    <source>
        <dbReference type="ARBA" id="ARBA00022824"/>
    </source>
</evidence>
<dbReference type="AlphaFoldDB" id="A0AA85KIQ4"/>
<organism evidence="11 12">
    <name type="scientific">Trichobilharzia regenti</name>
    <name type="common">Nasal bird schistosome</name>
    <dbReference type="NCBI Taxonomy" id="157069"/>
    <lineage>
        <taxon>Eukaryota</taxon>
        <taxon>Metazoa</taxon>
        <taxon>Spiralia</taxon>
        <taxon>Lophotrochozoa</taxon>
        <taxon>Platyhelminthes</taxon>
        <taxon>Trematoda</taxon>
        <taxon>Digenea</taxon>
        <taxon>Strigeidida</taxon>
        <taxon>Schistosomatoidea</taxon>
        <taxon>Schistosomatidae</taxon>
        <taxon>Trichobilharzia</taxon>
    </lineage>
</organism>
<evidence type="ECO:0000256" key="4">
    <source>
        <dbReference type="ARBA" id="ARBA00022676"/>
    </source>
</evidence>
<evidence type="ECO:0000313" key="11">
    <source>
        <dbReference type="Proteomes" id="UP000050795"/>
    </source>
</evidence>
<dbReference type="WBParaSite" id="TREG1_9680.3">
    <property type="protein sequence ID" value="TREG1_9680.3"/>
    <property type="gene ID" value="TREG1_9680"/>
</dbReference>
<evidence type="ECO:0000313" key="12">
    <source>
        <dbReference type="WBParaSite" id="TREG1_9680.3"/>
    </source>
</evidence>
<feature type="transmembrane region" description="Helical" evidence="10">
    <location>
        <begin position="319"/>
        <end position="340"/>
    </location>
</feature>
<reference evidence="12" key="2">
    <citation type="submission" date="2023-11" db="UniProtKB">
        <authorList>
            <consortium name="WormBaseParasite"/>
        </authorList>
    </citation>
    <scope>IDENTIFICATION</scope>
</reference>
<evidence type="ECO:0000256" key="5">
    <source>
        <dbReference type="ARBA" id="ARBA00022679"/>
    </source>
</evidence>
<evidence type="ECO:0000256" key="6">
    <source>
        <dbReference type="ARBA" id="ARBA00022692"/>
    </source>
</evidence>
<dbReference type="GO" id="GO:0006487">
    <property type="term" value="P:protein N-linked glycosylation"/>
    <property type="evidence" value="ECO:0007669"/>
    <property type="project" value="TreeGrafter"/>
</dbReference>
<keyword evidence="6 10" id="KW-0812">Transmembrane</keyword>
<comment type="similarity">
    <text evidence="3 10">Belongs to the glycosyltransferase 22 family.</text>
</comment>
<evidence type="ECO:0000256" key="2">
    <source>
        <dbReference type="ARBA" id="ARBA00004922"/>
    </source>
</evidence>
<feature type="transmembrane region" description="Helical" evidence="10">
    <location>
        <begin position="389"/>
        <end position="409"/>
    </location>
</feature>
<feature type="transmembrane region" description="Helical" evidence="10">
    <location>
        <begin position="360"/>
        <end position="377"/>
    </location>
</feature>
<dbReference type="Proteomes" id="UP000050795">
    <property type="component" value="Unassembled WGS sequence"/>
</dbReference>
<feature type="transmembrane region" description="Helical" evidence="10">
    <location>
        <begin position="253"/>
        <end position="276"/>
    </location>
</feature>
<keyword evidence="11" id="KW-1185">Reference proteome</keyword>
<dbReference type="PANTHER" id="PTHR22760:SF2">
    <property type="entry name" value="ALPHA-1,2-MANNOSYLTRANSFERASE ALG9"/>
    <property type="match status" value="1"/>
</dbReference>
<feature type="transmembrane region" description="Helical" evidence="10">
    <location>
        <begin position="210"/>
        <end position="241"/>
    </location>
</feature>
<dbReference type="EC" id="2.4.1.-" evidence="10"/>
<dbReference type="GO" id="GO:0000026">
    <property type="term" value="F:alpha-1,2-mannosyltransferase activity"/>
    <property type="evidence" value="ECO:0007669"/>
    <property type="project" value="TreeGrafter"/>
</dbReference>
<comment type="pathway">
    <text evidence="2">Protein modification; protein glycosylation.</text>
</comment>
<sequence>MHVSDLQVISPSHKAFIRGPLAWLRRQHTRFQMAERLWILPFKVAMSVTFFSVLFNILSDCDETYNYWEPLHFISTWGNGSGFQTWEYSPSFALRSYLYLWLSGWPSFLSFLLGLPNWFAFLSVRILLGMLSTISTTLLSVTVANYISEGDLIRMKGLDVTKKRILFSFLFSLCYCVSPGYFLASTTLLPSGPSSSLTALMLAFWLRRQYFWAVGCVAITGLVVWPFAAILGLPLAVYMIIDKKLNYLVKSSILWALFLIPPLVIVDSFYFGRFVLAPLNIIRYNLFSHNKQGSGSASQLYGVEPSSFYIKNYILNQNLMCIFALLLSLLTIFKLVLWLLPTKKSVKTCNDKNQTSISEVSLIVCMSLLLWNCIFFLQAHKEERFLFPCYHLIAIASTIFILEVLPVFQCKRINISFPIIILCSLILLISVSRISTLIRWYSSPMHLVKHLPVVPLQSHKPMLCMGRDWHLFPSRYFLPGGAERWDVGFVQCNFSGQLPGQFVQPAPSSVVWSSTRTDGNHFNSENLEEPDRFISNETFKCSFMFDRDSPIAERERLYISDVKTWYSYVNQSINEPTRCVLDLNFLNISSVLDCRFLRTFYIPILSEKTKPDVALHILARFGNGFV</sequence>
<proteinExistence type="inferred from homology"/>
<evidence type="ECO:0000256" key="3">
    <source>
        <dbReference type="ARBA" id="ARBA00007063"/>
    </source>
</evidence>
<dbReference type="Pfam" id="PF03901">
    <property type="entry name" value="Glyco_transf_22"/>
    <property type="match status" value="1"/>
</dbReference>
<comment type="subcellular location">
    <subcellularLocation>
        <location evidence="1 10">Endoplasmic reticulum membrane</location>
        <topology evidence="1 10">Multi-pass membrane protein</topology>
    </subcellularLocation>
</comment>
<dbReference type="InterPro" id="IPR005599">
    <property type="entry name" value="GPI_mannosylTrfase"/>
</dbReference>
<evidence type="ECO:0000256" key="1">
    <source>
        <dbReference type="ARBA" id="ARBA00004477"/>
    </source>
</evidence>
<keyword evidence="8 10" id="KW-1133">Transmembrane helix</keyword>
<dbReference type="PANTHER" id="PTHR22760">
    <property type="entry name" value="GLYCOSYLTRANSFERASE"/>
    <property type="match status" value="1"/>
</dbReference>
<evidence type="ECO:0000256" key="8">
    <source>
        <dbReference type="ARBA" id="ARBA00022989"/>
    </source>
</evidence>
<feature type="transmembrane region" description="Helical" evidence="10">
    <location>
        <begin position="126"/>
        <end position="147"/>
    </location>
</feature>
<feature type="transmembrane region" description="Helical" evidence="10">
    <location>
        <begin position="98"/>
        <end position="119"/>
    </location>
</feature>
<keyword evidence="4 10" id="KW-0328">Glycosyltransferase</keyword>
<protein>
    <recommendedName>
        <fullName evidence="10">Mannosyltransferase</fullName>
        <ecNumber evidence="10">2.4.1.-</ecNumber>
    </recommendedName>
</protein>
<reference evidence="11" key="1">
    <citation type="submission" date="2022-06" db="EMBL/GenBank/DDBJ databases">
        <authorList>
            <person name="Berger JAMES D."/>
            <person name="Berger JAMES D."/>
        </authorList>
    </citation>
    <scope>NUCLEOTIDE SEQUENCE [LARGE SCALE GENOMIC DNA]</scope>
</reference>
<name>A0AA85KIQ4_TRIRE</name>
<evidence type="ECO:0000256" key="9">
    <source>
        <dbReference type="ARBA" id="ARBA00023136"/>
    </source>
</evidence>
<dbReference type="GO" id="GO:0005789">
    <property type="term" value="C:endoplasmic reticulum membrane"/>
    <property type="evidence" value="ECO:0007669"/>
    <property type="project" value="UniProtKB-SubCell"/>
</dbReference>
<accession>A0AA85KIQ4</accession>
<keyword evidence="7 10" id="KW-0256">Endoplasmic reticulum</keyword>
<keyword evidence="5" id="KW-0808">Transferase</keyword>
<keyword evidence="9 10" id="KW-0472">Membrane</keyword>
<feature type="transmembrane region" description="Helical" evidence="10">
    <location>
        <begin position="37"/>
        <end position="58"/>
    </location>
</feature>
<evidence type="ECO:0000256" key="10">
    <source>
        <dbReference type="RuleBase" id="RU363075"/>
    </source>
</evidence>